<sequence>MLLCLGKSSSPELLSQRNADCRGSGAQASLMKSPPHSFSGNPSPSCVAEVILKLSRVPEGVSVSLHDEESVFALSCDPSSATRMPS</sequence>
<name>A0ABD0LQ01_9CAEN</name>
<evidence type="ECO:0000313" key="2">
    <source>
        <dbReference type="Proteomes" id="UP001519460"/>
    </source>
</evidence>
<proteinExistence type="predicted"/>
<keyword evidence="2" id="KW-1185">Reference proteome</keyword>
<gene>
    <name evidence="1" type="ORF">BaRGS_00007015</name>
</gene>
<protein>
    <submittedName>
        <fullName evidence="1">Uncharacterized protein</fullName>
    </submittedName>
</protein>
<dbReference type="EMBL" id="JACVVK020000030">
    <property type="protein sequence ID" value="KAK7501584.1"/>
    <property type="molecule type" value="Genomic_DNA"/>
</dbReference>
<evidence type="ECO:0000313" key="1">
    <source>
        <dbReference type="EMBL" id="KAK7501584.1"/>
    </source>
</evidence>
<reference evidence="1 2" key="1">
    <citation type="journal article" date="2023" name="Sci. Data">
        <title>Genome assembly of the Korean intertidal mud-creeper Batillaria attramentaria.</title>
        <authorList>
            <person name="Patra A.K."/>
            <person name="Ho P.T."/>
            <person name="Jun S."/>
            <person name="Lee S.J."/>
            <person name="Kim Y."/>
            <person name="Won Y.J."/>
        </authorList>
    </citation>
    <scope>NUCLEOTIDE SEQUENCE [LARGE SCALE GENOMIC DNA]</scope>
    <source>
        <strain evidence="1">Wonlab-2016</strain>
    </source>
</reference>
<organism evidence="1 2">
    <name type="scientific">Batillaria attramentaria</name>
    <dbReference type="NCBI Taxonomy" id="370345"/>
    <lineage>
        <taxon>Eukaryota</taxon>
        <taxon>Metazoa</taxon>
        <taxon>Spiralia</taxon>
        <taxon>Lophotrochozoa</taxon>
        <taxon>Mollusca</taxon>
        <taxon>Gastropoda</taxon>
        <taxon>Caenogastropoda</taxon>
        <taxon>Sorbeoconcha</taxon>
        <taxon>Cerithioidea</taxon>
        <taxon>Batillariidae</taxon>
        <taxon>Batillaria</taxon>
    </lineage>
</organism>
<comment type="caution">
    <text evidence="1">The sequence shown here is derived from an EMBL/GenBank/DDBJ whole genome shotgun (WGS) entry which is preliminary data.</text>
</comment>
<dbReference type="Proteomes" id="UP001519460">
    <property type="component" value="Unassembled WGS sequence"/>
</dbReference>
<dbReference type="AlphaFoldDB" id="A0ABD0LQ01"/>
<accession>A0ABD0LQ01</accession>